<gene>
    <name evidence="2" type="ORF">O4U47_19150</name>
</gene>
<dbReference type="EMBL" id="JAQFWP010000038">
    <property type="protein sequence ID" value="MDA2806635.1"/>
    <property type="molecule type" value="Genomic_DNA"/>
</dbReference>
<dbReference type="Gene3D" id="3.40.50.300">
    <property type="entry name" value="P-loop containing nucleotide triphosphate hydrolases"/>
    <property type="match status" value="1"/>
</dbReference>
<accession>A0ABT4TPN0</accession>
<proteinExistence type="predicted"/>
<name>A0ABT4TPN0_9ACTN</name>
<reference evidence="2" key="1">
    <citation type="submission" date="2023-01" db="EMBL/GenBank/DDBJ databases">
        <title>Draft genome sequence of Nocardiopsis sp. LSu2-4 isolated from halophytes.</title>
        <authorList>
            <person name="Duangmal K."/>
            <person name="Chantavorakit T."/>
        </authorList>
    </citation>
    <scope>NUCLEOTIDE SEQUENCE</scope>
    <source>
        <strain evidence="2">LSu2-4</strain>
    </source>
</reference>
<dbReference type="CDD" id="cd00009">
    <property type="entry name" value="AAA"/>
    <property type="match status" value="1"/>
</dbReference>
<evidence type="ECO:0000313" key="2">
    <source>
        <dbReference type="EMBL" id="MDA2806635.1"/>
    </source>
</evidence>
<dbReference type="Proteomes" id="UP001165685">
    <property type="component" value="Unassembled WGS sequence"/>
</dbReference>
<evidence type="ECO:0000259" key="1">
    <source>
        <dbReference type="SMART" id="SM00382"/>
    </source>
</evidence>
<dbReference type="SMART" id="SM00382">
    <property type="entry name" value="AAA"/>
    <property type="match status" value="1"/>
</dbReference>
<feature type="domain" description="AAA+ ATPase" evidence="1">
    <location>
        <begin position="243"/>
        <end position="436"/>
    </location>
</feature>
<keyword evidence="3" id="KW-1185">Reference proteome</keyword>
<protein>
    <submittedName>
        <fullName evidence="2">DUF2075 domain-containing protein</fullName>
    </submittedName>
</protein>
<evidence type="ECO:0000313" key="3">
    <source>
        <dbReference type="Proteomes" id="UP001165685"/>
    </source>
</evidence>
<dbReference type="SUPFAM" id="SSF52540">
    <property type="entry name" value="P-loop containing nucleoside triphosphate hydrolases"/>
    <property type="match status" value="1"/>
</dbReference>
<dbReference type="InterPro" id="IPR018647">
    <property type="entry name" value="SLFN_3-like_DNA/RNA_helicase"/>
</dbReference>
<dbReference type="Pfam" id="PF09848">
    <property type="entry name" value="SLFN-g3_helicase"/>
    <property type="match status" value="1"/>
</dbReference>
<dbReference type="RefSeq" id="WP_270679271.1">
    <property type="nucleotide sequence ID" value="NZ_JAQFWP010000038.1"/>
</dbReference>
<dbReference type="InterPro" id="IPR003593">
    <property type="entry name" value="AAA+_ATPase"/>
</dbReference>
<organism evidence="2 3">
    <name type="scientific">Nocardiopsis suaedae</name>
    <dbReference type="NCBI Taxonomy" id="3018444"/>
    <lineage>
        <taxon>Bacteria</taxon>
        <taxon>Bacillati</taxon>
        <taxon>Actinomycetota</taxon>
        <taxon>Actinomycetes</taxon>
        <taxon>Streptosporangiales</taxon>
        <taxon>Nocardiopsidaceae</taxon>
        <taxon>Nocardiopsis</taxon>
    </lineage>
</organism>
<dbReference type="InterPro" id="IPR027417">
    <property type="entry name" value="P-loop_NTPase"/>
</dbReference>
<comment type="caution">
    <text evidence="2">The sequence shown here is derived from an EMBL/GenBank/DDBJ whole genome shotgun (WGS) entry which is preliminary data.</text>
</comment>
<sequence>MEQNFRELLGESPHSGEVASWKNSIPTVVDALDEVGLGEVEVLLEMKTPLTDVRMDMVLVGSYPKGSGPSVVVVENKQWSHAYPVPDSELVSLSRSPGSDQFIHPVNQVWGYRQVLADFVPLLRDAHVHCIVNMHNAPERALAEINPRVQGLSDIDEIREFTRVYGSDQRDLFKKALCDLLSPEDAKAHAQELLEAPAHPTEALLSSIGSGLARRSVFPLLDEQREAFDYVRAQVARTKKENNKEAVLIVGGPGTGKSVIALELYKTLSRQGARTMHATGSRAFTRTIWNNVQRTAPRAKRGFTYFNSFSDAPENDLDILIADEAHRIRRGKRVPQVDELIRAARVPVFLLDEYQTVRPYEVGSPQMIREAAEKQGVRVHQINLRHQFRCGGSPEYVDWIERILGLTTEPAPPPWTPLDNFDLRVADAPAAMEQFLRTKIDQGHTARIAAGFCWPWSDPRSDGTLVDDVVIGDWHRPWNANSREWHHGVPPSDLWATEEGGFGQIGCIYTAQGFEYDYAGVIFGDDLVWRDGRWAPTPQANADKVVNGIPLREFNRLIRYVYRVLATRGVRGAVLYSTDPETNDHFRRLGVPSLEG</sequence>